<keyword evidence="7" id="KW-0206">Cytoskeleton</keyword>
<dbReference type="Ensembl" id="ENSCCRT00020022198.1">
    <property type="protein sequence ID" value="ENSCCRP00020020214.1"/>
    <property type="gene ID" value="ENSCCRG00020009529.1"/>
</dbReference>
<dbReference type="AlphaFoldDB" id="A0A8C2D255"/>
<dbReference type="GO" id="GO:0051301">
    <property type="term" value="P:cell division"/>
    <property type="evidence" value="ECO:0007669"/>
    <property type="project" value="UniProtKB-KW"/>
</dbReference>
<dbReference type="SUPFAM" id="SSF47576">
    <property type="entry name" value="Calponin-homology domain, CH-domain"/>
    <property type="match status" value="1"/>
</dbReference>
<evidence type="ECO:0000256" key="1">
    <source>
        <dbReference type="ARBA" id="ARBA00004245"/>
    </source>
</evidence>
<dbReference type="InterPro" id="IPR036872">
    <property type="entry name" value="CH_dom_sf"/>
</dbReference>
<evidence type="ECO:0000256" key="8">
    <source>
        <dbReference type="ARBA" id="ARBA00023306"/>
    </source>
</evidence>
<dbReference type="GO" id="GO:0008017">
    <property type="term" value="F:microtubule binding"/>
    <property type="evidence" value="ECO:0007669"/>
    <property type="project" value="InterPro"/>
</dbReference>
<dbReference type="InterPro" id="IPR001715">
    <property type="entry name" value="CH_dom"/>
</dbReference>
<evidence type="ECO:0000256" key="7">
    <source>
        <dbReference type="ARBA" id="ARBA00023212"/>
    </source>
</evidence>
<dbReference type="Proteomes" id="UP000694701">
    <property type="component" value="Unplaced"/>
</dbReference>
<dbReference type="GO" id="GO:0005874">
    <property type="term" value="C:microtubule"/>
    <property type="evidence" value="ECO:0007669"/>
    <property type="project" value="UniProtKB-KW"/>
</dbReference>
<feature type="transmembrane region" description="Helical" evidence="9">
    <location>
        <begin position="152"/>
        <end position="175"/>
    </location>
</feature>
<keyword evidence="3" id="KW-0963">Cytoplasm</keyword>
<sequence>MAVNVYSTSMTIENLSRHDMLAWVNDSLQFSYTKIEQLGSGAAYCQFMDMLFPGCIMLKRVKFQAKLEHDYIQNFKVLQSAFKRINVDKIIPVERLVKGRFQDNFEFLQWFKKFFDANYDGKEYDAQLARQGHDITPPASNPGEVTSHKTKIFFLAMLTFFLKFIIFIFFAIVFFFLNSVFFFFCFFFFFFFFFCFFFFFFFFLLFCFFFLYSVFFLAFLTFFLGFFLL</sequence>
<dbReference type="PANTHER" id="PTHR10623">
    <property type="entry name" value="MICROTUBULE-ASSOCIATED PROTEIN RP/EB FAMILY MEMBER"/>
    <property type="match status" value="1"/>
</dbReference>
<keyword evidence="9" id="KW-0812">Transmembrane</keyword>
<dbReference type="Gene3D" id="1.10.418.10">
    <property type="entry name" value="Calponin-like domain"/>
    <property type="match status" value="1"/>
</dbReference>
<protein>
    <submittedName>
        <fullName evidence="11">Microtubule-associated protein, RP/EB family, member 3b</fullName>
    </submittedName>
</protein>
<feature type="transmembrane region" description="Helical" evidence="9">
    <location>
        <begin position="209"/>
        <end position="228"/>
    </location>
</feature>
<dbReference type="PROSITE" id="PS50021">
    <property type="entry name" value="CH"/>
    <property type="match status" value="1"/>
</dbReference>
<keyword evidence="9" id="KW-0472">Membrane</keyword>
<reference evidence="11" key="1">
    <citation type="submission" date="2025-08" db="UniProtKB">
        <authorList>
            <consortium name="Ensembl"/>
        </authorList>
    </citation>
    <scope>IDENTIFICATION</scope>
</reference>
<keyword evidence="8" id="KW-0131">Cell cycle</keyword>
<evidence type="ECO:0000256" key="9">
    <source>
        <dbReference type="SAM" id="Phobius"/>
    </source>
</evidence>
<evidence type="ECO:0000256" key="5">
    <source>
        <dbReference type="ARBA" id="ARBA00022701"/>
    </source>
</evidence>
<proteinExistence type="inferred from homology"/>
<organism evidence="11 12">
    <name type="scientific">Cyprinus carpio</name>
    <name type="common">Common carp</name>
    <dbReference type="NCBI Taxonomy" id="7962"/>
    <lineage>
        <taxon>Eukaryota</taxon>
        <taxon>Metazoa</taxon>
        <taxon>Chordata</taxon>
        <taxon>Craniata</taxon>
        <taxon>Vertebrata</taxon>
        <taxon>Euteleostomi</taxon>
        <taxon>Actinopterygii</taxon>
        <taxon>Neopterygii</taxon>
        <taxon>Teleostei</taxon>
        <taxon>Ostariophysi</taxon>
        <taxon>Cypriniformes</taxon>
        <taxon>Cyprinidae</taxon>
        <taxon>Cyprininae</taxon>
        <taxon>Cyprinus</taxon>
    </lineage>
</organism>
<name>A0A8C2D255_CYPCA</name>
<comment type="subcellular location">
    <subcellularLocation>
        <location evidence="1">Cytoplasm</location>
        <location evidence="1">Cytoskeleton</location>
    </subcellularLocation>
</comment>
<feature type="transmembrane region" description="Helical" evidence="9">
    <location>
        <begin position="181"/>
        <end position="202"/>
    </location>
</feature>
<dbReference type="InterPro" id="IPR027328">
    <property type="entry name" value="MAPRE"/>
</dbReference>
<evidence type="ECO:0000256" key="4">
    <source>
        <dbReference type="ARBA" id="ARBA00022618"/>
    </source>
</evidence>
<keyword evidence="4" id="KW-0132">Cell division</keyword>
<dbReference type="FunFam" id="1.10.418.10:FF:000007">
    <property type="entry name" value="Microtubule-associated protein, RP/EB family, member 2"/>
    <property type="match status" value="1"/>
</dbReference>
<dbReference type="Pfam" id="PF00307">
    <property type="entry name" value="CH"/>
    <property type="match status" value="1"/>
</dbReference>
<evidence type="ECO:0000256" key="3">
    <source>
        <dbReference type="ARBA" id="ARBA00022490"/>
    </source>
</evidence>
<evidence type="ECO:0000313" key="12">
    <source>
        <dbReference type="Proteomes" id="UP000694701"/>
    </source>
</evidence>
<evidence type="ECO:0000259" key="10">
    <source>
        <dbReference type="PROSITE" id="PS50021"/>
    </source>
</evidence>
<keyword evidence="9" id="KW-1133">Transmembrane helix</keyword>
<accession>A0A8C2D255</accession>
<evidence type="ECO:0000256" key="2">
    <source>
        <dbReference type="ARBA" id="ARBA00010729"/>
    </source>
</evidence>
<evidence type="ECO:0000313" key="11">
    <source>
        <dbReference type="Ensembl" id="ENSCCRP00020020214.1"/>
    </source>
</evidence>
<evidence type="ECO:0000256" key="6">
    <source>
        <dbReference type="ARBA" id="ARBA00022776"/>
    </source>
</evidence>
<feature type="domain" description="Calponin-homology (CH)" evidence="10">
    <location>
        <begin position="14"/>
        <end position="116"/>
    </location>
</feature>
<comment type="similarity">
    <text evidence="2">Belongs to the MAPRE family.</text>
</comment>
<keyword evidence="5" id="KW-0493">Microtubule</keyword>
<keyword evidence="6" id="KW-0498">Mitosis</keyword>